<reference evidence="1" key="1">
    <citation type="submission" date="2020-08" db="EMBL/GenBank/DDBJ databases">
        <title>Multicomponent nature underlies the extraordinary mechanical properties of spider dragline silk.</title>
        <authorList>
            <person name="Kono N."/>
            <person name="Nakamura H."/>
            <person name="Mori M."/>
            <person name="Yoshida Y."/>
            <person name="Ohtoshi R."/>
            <person name="Malay A.D."/>
            <person name="Moran D.A.P."/>
            <person name="Tomita M."/>
            <person name="Numata K."/>
            <person name="Arakawa K."/>
        </authorList>
    </citation>
    <scope>NUCLEOTIDE SEQUENCE</scope>
</reference>
<sequence length="111" mass="13029">MRRYIWQKPSESPKSVTFNFRKVESYTRAYENVYTDNDCRSGSGNEKHVRGMISKVNAAYEGRGLKSTHHNRCYGLVKPKTAFYIKYLRWGKIDPGIFLMFLLQLIIHCIC</sequence>
<gene>
    <name evidence="1" type="ORF">TNIN_450001</name>
</gene>
<evidence type="ECO:0000313" key="1">
    <source>
        <dbReference type="EMBL" id="GFY43354.1"/>
    </source>
</evidence>
<dbReference type="AlphaFoldDB" id="A0A8X7BVC7"/>
<comment type="caution">
    <text evidence="1">The sequence shown here is derived from an EMBL/GenBank/DDBJ whole genome shotgun (WGS) entry which is preliminary data.</text>
</comment>
<evidence type="ECO:0000313" key="2">
    <source>
        <dbReference type="Proteomes" id="UP000886998"/>
    </source>
</evidence>
<name>A0A8X7BVC7_9ARAC</name>
<dbReference type="EMBL" id="BMAV01003628">
    <property type="protein sequence ID" value="GFY43354.1"/>
    <property type="molecule type" value="Genomic_DNA"/>
</dbReference>
<accession>A0A8X7BVC7</accession>
<organism evidence="1 2">
    <name type="scientific">Trichonephila inaurata madagascariensis</name>
    <dbReference type="NCBI Taxonomy" id="2747483"/>
    <lineage>
        <taxon>Eukaryota</taxon>
        <taxon>Metazoa</taxon>
        <taxon>Ecdysozoa</taxon>
        <taxon>Arthropoda</taxon>
        <taxon>Chelicerata</taxon>
        <taxon>Arachnida</taxon>
        <taxon>Araneae</taxon>
        <taxon>Araneomorphae</taxon>
        <taxon>Entelegynae</taxon>
        <taxon>Araneoidea</taxon>
        <taxon>Nephilidae</taxon>
        <taxon>Trichonephila</taxon>
        <taxon>Trichonephila inaurata</taxon>
    </lineage>
</organism>
<proteinExistence type="predicted"/>
<dbReference type="Proteomes" id="UP000886998">
    <property type="component" value="Unassembled WGS sequence"/>
</dbReference>
<protein>
    <submittedName>
        <fullName evidence="1">Uncharacterized protein</fullName>
    </submittedName>
</protein>
<keyword evidence="2" id="KW-1185">Reference proteome</keyword>